<evidence type="ECO:0000256" key="3">
    <source>
        <dbReference type="ARBA" id="ARBA00023224"/>
    </source>
</evidence>
<evidence type="ECO:0000259" key="7">
    <source>
        <dbReference type="PROSITE" id="PS50111"/>
    </source>
</evidence>
<keyword evidence="2" id="KW-1003">Cell membrane</keyword>
<comment type="subcellular location">
    <subcellularLocation>
        <location evidence="1">Cell inner membrane</location>
        <topology evidence="1">Multi-pass membrane protein</topology>
    </subcellularLocation>
</comment>
<feature type="domain" description="T-SNARE coiled-coil homology" evidence="8">
    <location>
        <begin position="452"/>
        <end position="514"/>
    </location>
</feature>
<dbReference type="Pfam" id="PF00672">
    <property type="entry name" value="HAMP"/>
    <property type="match status" value="1"/>
</dbReference>
<name>A0AAJ1TWM2_9HYPH</name>
<dbReference type="AlphaFoldDB" id="A0AAJ1TWM2"/>
<dbReference type="Pfam" id="PF12729">
    <property type="entry name" value="4HB_MCP_1"/>
    <property type="match status" value="1"/>
</dbReference>
<gene>
    <name evidence="10" type="ORF">QO001_002832</name>
</gene>
<dbReference type="InterPro" id="IPR003660">
    <property type="entry name" value="HAMP_dom"/>
</dbReference>
<dbReference type="GO" id="GO:0005886">
    <property type="term" value="C:plasma membrane"/>
    <property type="evidence" value="ECO:0007669"/>
    <property type="project" value="UniProtKB-SubCell"/>
</dbReference>
<reference evidence="10" key="1">
    <citation type="submission" date="2023-07" db="EMBL/GenBank/DDBJ databases">
        <title>Genomic Encyclopedia of Type Strains, Phase IV (KMG-IV): sequencing the most valuable type-strain genomes for metagenomic binning, comparative biology and taxonomic classification.</title>
        <authorList>
            <person name="Goeker M."/>
        </authorList>
    </citation>
    <scope>NUCLEOTIDE SEQUENCE</scope>
    <source>
        <strain evidence="10">DSM 19569</strain>
    </source>
</reference>
<accession>A0AAJ1TWM2</accession>
<comment type="similarity">
    <text evidence="4">Belongs to the methyl-accepting chemotaxis (MCP) protein family.</text>
</comment>
<evidence type="ECO:0000259" key="9">
    <source>
        <dbReference type="PROSITE" id="PS50885"/>
    </source>
</evidence>
<dbReference type="Gene3D" id="1.10.287.950">
    <property type="entry name" value="Methyl-accepting chemotaxis protein"/>
    <property type="match status" value="1"/>
</dbReference>
<dbReference type="PROSITE" id="PS50885">
    <property type="entry name" value="HAMP"/>
    <property type="match status" value="1"/>
</dbReference>
<dbReference type="PRINTS" id="PR00260">
    <property type="entry name" value="CHEMTRNSDUCR"/>
</dbReference>
<dbReference type="GO" id="GO:0006935">
    <property type="term" value="P:chemotaxis"/>
    <property type="evidence" value="ECO:0007669"/>
    <property type="project" value="InterPro"/>
</dbReference>
<comment type="caution">
    <text evidence="10">The sequence shown here is derived from an EMBL/GenBank/DDBJ whole genome shotgun (WGS) entry which is preliminary data.</text>
</comment>
<dbReference type="GO" id="GO:0004888">
    <property type="term" value="F:transmembrane signaling receptor activity"/>
    <property type="evidence" value="ECO:0007669"/>
    <property type="project" value="InterPro"/>
</dbReference>
<dbReference type="PANTHER" id="PTHR32089">
    <property type="entry name" value="METHYL-ACCEPTING CHEMOTAXIS PROTEIN MCPB"/>
    <property type="match status" value="1"/>
</dbReference>
<protein>
    <submittedName>
        <fullName evidence="10">Methyl-accepting chemotaxis protein</fullName>
    </submittedName>
</protein>
<keyword evidence="6" id="KW-0472">Membrane</keyword>
<organism evidence="10 11">
    <name type="scientific">Methylobacterium brachiatum</name>
    <dbReference type="NCBI Taxonomy" id="269660"/>
    <lineage>
        <taxon>Bacteria</taxon>
        <taxon>Pseudomonadati</taxon>
        <taxon>Pseudomonadota</taxon>
        <taxon>Alphaproteobacteria</taxon>
        <taxon>Hyphomicrobiales</taxon>
        <taxon>Methylobacteriaceae</taxon>
        <taxon>Methylobacterium</taxon>
    </lineage>
</organism>
<dbReference type="Pfam" id="PF00015">
    <property type="entry name" value="MCPsignal"/>
    <property type="match status" value="1"/>
</dbReference>
<dbReference type="Gene3D" id="6.10.340.10">
    <property type="match status" value="1"/>
</dbReference>
<proteinExistence type="inferred from homology"/>
<dbReference type="GO" id="GO:0007165">
    <property type="term" value="P:signal transduction"/>
    <property type="evidence" value="ECO:0007669"/>
    <property type="project" value="UniProtKB-KW"/>
</dbReference>
<keyword evidence="3 5" id="KW-0807">Transducer</keyword>
<feature type="domain" description="HAMP" evidence="9">
    <location>
        <begin position="206"/>
        <end position="259"/>
    </location>
</feature>
<dbReference type="PROSITE" id="PS50192">
    <property type="entry name" value="T_SNARE"/>
    <property type="match status" value="1"/>
</dbReference>
<feature type="domain" description="Methyl-accepting transducer" evidence="7">
    <location>
        <begin position="300"/>
        <end position="536"/>
    </location>
</feature>
<evidence type="ECO:0000256" key="1">
    <source>
        <dbReference type="ARBA" id="ARBA00004429"/>
    </source>
</evidence>
<evidence type="ECO:0000313" key="11">
    <source>
        <dbReference type="Proteomes" id="UP001223420"/>
    </source>
</evidence>
<dbReference type="SMART" id="SM00283">
    <property type="entry name" value="MA"/>
    <property type="match status" value="1"/>
</dbReference>
<dbReference type="SMART" id="SM00304">
    <property type="entry name" value="HAMP"/>
    <property type="match status" value="1"/>
</dbReference>
<dbReference type="PROSITE" id="PS50111">
    <property type="entry name" value="CHEMOTAXIS_TRANSDUC_2"/>
    <property type="match status" value="1"/>
</dbReference>
<dbReference type="CDD" id="cd06225">
    <property type="entry name" value="HAMP"/>
    <property type="match status" value="1"/>
</dbReference>
<sequence>MDMKISFVLRGLIGLLAIGFLAQGVMSVLQLRAVNANARDLSDNWMPSVQALGDLKYRITRLRLADARYVTALEPVSELDSVSARRLKEVETVATRYEPLIASADERAAWQVYQQNWTAYLGFRAKIMAAAQAKDQGILNTLFQTSRKTFDEVIQSLDRSTALNVSGGDDAKAKAEASYEHALWMIGLLCCASFAFGLAGIVYVLVGVTRPINRLILRMRNLASGDVEASVPYTDRTNEIGSIAAAVEASRENLVRTRQLEEETVLARASAEEQRKAGMRQMADAFEDAVGGIVGMVSSAATELQTTAQTMTVTAGETANQSGSVAAAAEQAAANVNTVAAAAEELGSSVQEIGRQVSGSSDLAQTAVGEADQTMQLVQALSQASSRIGDMVGLISNIASQTNLLALNATIEAARAGEAGRGFAVVATEVKELATQTARATEEISGQISQIQGVAGQAVAAIGSITTRIREINGVATSIAAAVEQQGAATQEIVRNVAQASAGTSEVTSNITGVARASEATGSAANQVLSAASELSRQSEHLNGEVLRFLSTVRAA</sequence>
<dbReference type="Proteomes" id="UP001223420">
    <property type="component" value="Unassembled WGS sequence"/>
</dbReference>
<dbReference type="InterPro" id="IPR024478">
    <property type="entry name" value="HlyB_4HB_MCP"/>
</dbReference>
<dbReference type="EMBL" id="JAUSWL010000004">
    <property type="protein sequence ID" value="MDQ0543903.1"/>
    <property type="molecule type" value="Genomic_DNA"/>
</dbReference>
<evidence type="ECO:0000256" key="6">
    <source>
        <dbReference type="SAM" id="Phobius"/>
    </source>
</evidence>
<dbReference type="InterPro" id="IPR004089">
    <property type="entry name" value="MCPsignal_dom"/>
</dbReference>
<feature type="transmembrane region" description="Helical" evidence="6">
    <location>
        <begin position="182"/>
        <end position="208"/>
    </location>
</feature>
<evidence type="ECO:0000256" key="5">
    <source>
        <dbReference type="PROSITE-ProRule" id="PRU00284"/>
    </source>
</evidence>
<evidence type="ECO:0000256" key="4">
    <source>
        <dbReference type="ARBA" id="ARBA00029447"/>
    </source>
</evidence>
<keyword evidence="6" id="KW-1133">Transmembrane helix</keyword>
<dbReference type="SUPFAM" id="SSF158472">
    <property type="entry name" value="HAMP domain-like"/>
    <property type="match status" value="1"/>
</dbReference>
<dbReference type="PANTHER" id="PTHR32089:SF112">
    <property type="entry name" value="LYSOZYME-LIKE PROTEIN-RELATED"/>
    <property type="match status" value="1"/>
</dbReference>
<dbReference type="SUPFAM" id="SSF58104">
    <property type="entry name" value="Methyl-accepting chemotaxis protein (MCP) signaling domain"/>
    <property type="match status" value="1"/>
</dbReference>
<keyword evidence="6" id="KW-0812">Transmembrane</keyword>
<evidence type="ECO:0000313" key="10">
    <source>
        <dbReference type="EMBL" id="MDQ0543903.1"/>
    </source>
</evidence>
<evidence type="ECO:0000256" key="2">
    <source>
        <dbReference type="ARBA" id="ARBA00022519"/>
    </source>
</evidence>
<dbReference type="InterPro" id="IPR004090">
    <property type="entry name" value="Chemotax_Me-accpt_rcpt"/>
</dbReference>
<dbReference type="RefSeq" id="WP_230366393.1">
    <property type="nucleotide sequence ID" value="NZ_JAJALK010000005.1"/>
</dbReference>
<evidence type="ECO:0000259" key="8">
    <source>
        <dbReference type="PROSITE" id="PS50192"/>
    </source>
</evidence>
<dbReference type="InterPro" id="IPR000727">
    <property type="entry name" value="T_SNARE_dom"/>
</dbReference>
<keyword evidence="2" id="KW-0997">Cell inner membrane</keyword>